<dbReference type="KEGG" id="ave:Arcve_0882"/>
<dbReference type="InterPro" id="IPR027417">
    <property type="entry name" value="P-loop_NTPase"/>
</dbReference>
<accession>F2KSC7</accession>
<reference evidence="3 4" key="1">
    <citation type="submission" date="2011-03" db="EMBL/GenBank/DDBJ databases">
        <title>The complete genome of Archaeoglobus veneficus SNP6.</title>
        <authorList>
            <consortium name="US DOE Joint Genome Institute (JGI-PGF)"/>
            <person name="Lucas S."/>
            <person name="Copeland A."/>
            <person name="Lapidus A."/>
            <person name="Bruce D."/>
            <person name="Goodwin L."/>
            <person name="Pitluck S."/>
            <person name="Kyrpides N."/>
            <person name="Mavromatis K."/>
            <person name="Pagani I."/>
            <person name="Ivanova N."/>
            <person name="Mikhailova N."/>
            <person name="Lu M."/>
            <person name="Detter J.C."/>
            <person name="Tapia R."/>
            <person name="Han C."/>
            <person name="Land M."/>
            <person name="Hauser L."/>
            <person name="Markowitz V."/>
            <person name="Cheng J.-F."/>
            <person name="Hugenholtz P."/>
            <person name="Woyke T."/>
            <person name="Wu D."/>
            <person name="Spring S."/>
            <person name="Brambilla E."/>
            <person name="Klenk H.-P."/>
            <person name="Eisen J.A."/>
        </authorList>
    </citation>
    <scope>NUCLEOTIDE SEQUENCE [LARGE SCALE GENOMIC DNA]</scope>
    <source>
        <strain>SNP6</strain>
    </source>
</reference>
<proteinExistence type="predicted"/>
<evidence type="ECO:0000313" key="4">
    <source>
        <dbReference type="Proteomes" id="UP000008136"/>
    </source>
</evidence>
<evidence type="ECO:0000259" key="2">
    <source>
        <dbReference type="Pfam" id="PF10088"/>
    </source>
</evidence>
<dbReference type="GeneID" id="10393986"/>
<dbReference type="Proteomes" id="UP000008136">
    <property type="component" value="Chromosome"/>
</dbReference>
<name>F2KSC7_ARCVS</name>
<evidence type="ECO:0000313" key="3">
    <source>
        <dbReference type="EMBL" id="AEA46896.1"/>
    </source>
</evidence>
<feature type="domain" description="DUF2326" evidence="2">
    <location>
        <begin position="449"/>
        <end position="567"/>
    </location>
</feature>
<protein>
    <recommendedName>
        <fullName evidence="2">DUF2326 domain-containing protein</fullName>
    </recommendedName>
</protein>
<dbReference type="HOGENOM" id="CLU_033310_0_0_2"/>
<evidence type="ECO:0000256" key="1">
    <source>
        <dbReference type="SAM" id="Coils"/>
    </source>
</evidence>
<dbReference type="AlphaFoldDB" id="F2KSC7"/>
<gene>
    <name evidence="3" type="ordered locus">Arcve_0882</name>
</gene>
<dbReference type="RefSeq" id="WP_013683565.1">
    <property type="nucleotide sequence ID" value="NC_015320.1"/>
</dbReference>
<organism evidence="3 4">
    <name type="scientific">Archaeoglobus veneficus (strain DSM 11195 / SNP6)</name>
    <dbReference type="NCBI Taxonomy" id="693661"/>
    <lineage>
        <taxon>Archaea</taxon>
        <taxon>Methanobacteriati</taxon>
        <taxon>Methanobacteriota</taxon>
        <taxon>Archaeoglobi</taxon>
        <taxon>Archaeoglobales</taxon>
        <taxon>Archaeoglobaceae</taxon>
        <taxon>Archaeoglobus</taxon>
    </lineage>
</organism>
<feature type="coiled-coil region" evidence="1">
    <location>
        <begin position="228"/>
        <end position="278"/>
    </location>
</feature>
<keyword evidence="4" id="KW-1185">Reference proteome</keyword>
<feature type="coiled-coil region" evidence="1">
    <location>
        <begin position="331"/>
        <end position="406"/>
    </location>
</feature>
<dbReference type="Pfam" id="PF10088">
    <property type="entry name" value="DUF2326"/>
    <property type="match status" value="1"/>
</dbReference>
<dbReference type="EMBL" id="CP002588">
    <property type="protein sequence ID" value="AEA46896.1"/>
    <property type="molecule type" value="Genomic_DNA"/>
</dbReference>
<keyword evidence="1" id="KW-0175">Coiled coil</keyword>
<dbReference type="Gene3D" id="3.40.50.300">
    <property type="entry name" value="P-loop containing nucleotide triphosphate hydrolases"/>
    <property type="match status" value="1"/>
</dbReference>
<dbReference type="STRING" id="693661.Arcve_0882"/>
<dbReference type="eggNOG" id="arCOG00368">
    <property type="taxonomic scope" value="Archaea"/>
</dbReference>
<sequence length="577" mass="68311">MIKRVRCDRPSFRTVEFKEGFNVVLADRTETSSEKDSRNGLGKTTLVEIIHFCLGSTLQKGSVLKSKELENWTFILDLTLNGRDYSVYRNTSNPSKVELEGDFSDWPVKPTRNWLEGTHSLKVDVWRKVLGFLMFDLSIDIYDKWKYAPTFRSLISYFARRSEIAFRDPFKHHPKQREWDIQVNNAYLLGLNWEYASEFQILKDQERTLKELKKAATEGLLTGYIGTLGELEAERVRLESEIQKLEEELNSFRVHPQYAEIEKEANMLTEKIHRITNRLILAKKILSQYRKSIETEKDVPIELVERVYREAGLWFTDKLKMRLEDVKRFHEQIVANRRDYLRNEIDKLERQIESYKNEIKKLTDARAKLFEILKTHRALDEYRLLYERLIERKQQLKEIINSIENLKKFEDGLNDLKIKRLELFKRARQDLEERKYVVEKAINQFNRNSQFLYSEPGMLSIDITESGYKFKVEIKRAKSEGIERMKVFCYDLMLIQLRANQKDKPGFLIHDSTIFNGVDERQVARAMELAAMEAKERGFQYICAINSDSVPHNEFSKDFRNVFKESIRGSVKITKNK</sequence>
<dbReference type="OrthoDB" id="111258at2157"/>
<dbReference type="InterPro" id="IPR018760">
    <property type="entry name" value="DUF2326"/>
</dbReference>